<feature type="transmembrane region" description="Helical" evidence="1">
    <location>
        <begin position="192"/>
        <end position="210"/>
    </location>
</feature>
<reference evidence="3 4" key="1">
    <citation type="submission" date="2019-07" db="EMBL/GenBank/DDBJ databases">
        <title>Whole genome shotgun sequence of Segetibacter aerophilus NBRC 106135.</title>
        <authorList>
            <person name="Hosoyama A."/>
            <person name="Uohara A."/>
            <person name="Ohji S."/>
            <person name="Ichikawa N."/>
        </authorList>
    </citation>
    <scope>NUCLEOTIDE SEQUENCE [LARGE SCALE GENOMIC DNA]</scope>
    <source>
        <strain evidence="3 4">NBRC 106135</strain>
    </source>
</reference>
<keyword evidence="1" id="KW-0472">Membrane</keyword>
<keyword evidence="1" id="KW-0812">Transmembrane</keyword>
<dbReference type="EMBL" id="BJYT01000013">
    <property type="protein sequence ID" value="GEO10830.1"/>
    <property type="molecule type" value="Genomic_DNA"/>
</dbReference>
<feature type="transmembrane region" description="Helical" evidence="1">
    <location>
        <begin position="28"/>
        <end position="48"/>
    </location>
</feature>
<evidence type="ECO:0000313" key="3">
    <source>
        <dbReference type="EMBL" id="GEO10830.1"/>
    </source>
</evidence>
<sequence>MISKEEKDILQIRWKDAWASPVYRTKLIVGWILYIGVLLYLPHFFAAIQQKQGVEINDFVLAYLPSVNMSLVIFALLYMTVIYTIFKAAKSPYLFLLYLWATLFVSLSRLITNSSVPLEPPAGLVSLVDPILLPFYGPNGITKDLFYSGHTASVFLAYLILRNKREKTMALIATIVVGIALLLQHIHYTIDVVAAPVIVYFLFILARKFTLVPLEQVNEKVVKQQSLKHTEKVV</sequence>
<feature type="transmembrane region" description="Helical" evidence="1">
    <location>
        <begin position="168"/>
        <end position="186"/>
    </location>
</feature>
<proteinExistence type="predicted"/>
<keyword evidence="1" id="KW-1133">Transmembrane helix</keyword>
<protein>
    <recommendedName>
        <fullName evidence="2">Sphingomyelin synthase-like domain-containing protein</fullName>
    </recommendedName>
</protein>
<name>A0A512BFU1_9BACT</name>
<evidence type="ECO:0000259" key="2">
    <source>
        <dbReference type="Pfam" id="PF14360"/>
    </source>
</evidence>
<dbReference type="Proteomes" id="UP000321513">
    <property type="component" value="Unassembled WGS sequence"/>
</dbReference>
<feature type="transmembrane region" description="Helical" evidence="1">
    <location>
        <begin position="145"/>
        <end position="161"/>
    </location>
</feature>
<organism evidence="3 4">
    <name type="scientific">Segetibacter aerophilus</name>
    <dbReference type="NCBI Taxonomy" id="670293"/>
    <lineage>
        <taxon>Bacteria</taxon>
        <taxon>Pseudomonadati</taxon>
        <taxon>Bacteroidota</taxon>
        <taxon>Chitinophagia</taxon>
        <taxon>Chitinophagales</taxon>
        <taxon>Chitinophagaceae</taxon>
        <taxon>Segetibacter</taxon>
    </lineage>
</organism>
<comment type="caution">
    <text evidence="3">The sequence shown here is derived from an EMBL/GenBank/DDBJ whole genome shotgun (WGS) entry which is preliminary data.</text>
</comment>
<accession>A0A512BFU1</accession>
<feature type="domain" description="Sphingomyelin synthase-like" evidence="2">
    <location>
        <begin position="144"/>
        <end position="205"/>
    </location>
</feature>
<feature type="transmembrane region" description="Helical" evidence="1">
    <location>
        <begin position="60"/>
        <end position="86"/>
    </location>
</feature>
<evidence type="ECO:0000256" key="1">
    <source>
        <dbReference type="SAM" id="Phobius"/>
    </source>
</evidence>
<keyword evidence="4" id="KW-1185">Reference proteome</keyword>
<feature type="transmembrane region" description="Helical" evidence="1">
    <location>
        <begin position="93"/>
        <end position="111"/>
    </location>
</feature>
<dbReference type="InterPro" id="IPR025749">
    <property type="entry name" value="Sphingomyelin_synth-like_dom"/>
</dbReference>
<dbReference type="AlphaFoldDB" id="A0A512BFU1"/>
<dbReference type="Gene3D" id="1.20.144.10">
    <property type="entry name" value="Phosphatidic acid phosphatase type 2/haloperoxidase"/>
    <property type="match status" value="1"/>
</dbReference>
<evidence type="ECO:0000313" key="4">
    <source>
        <dbReference type="Proteomes" id="UP000321513"/>
    </source>
</evidence>
<dbReference type="Pfam" id="PF14360">
    <property type="entry name" value="PAP2_C"/>
    <property type="match status" value="1"/>
</dbReference>
<gene>
    <name evidence="3" type="ORF">SAE01_33260</name>
</gene>
<dbReference type="OrthoDB" id="792641at2"/>
<dbReference type="RefSeq" id="WP_147204946.1">
    <property type="nucleotide sequence ID" value="NZ_BJYT01000013.1"/>
</dbReference>